<dbReference type="Gene3D" id="3.10.100.10">
    <property type="entry name" value="Mannose-Binding Protein A, subunit A"/>
    <property type="match status" value="1"/>
</dbReference>
<dbReference type="SUPFAM" id="SSF49854">
    <property type="entry name" value="Spermadhesin, CUB domain"/>
    <property type="match status" value="1"/>
</dbReference>
<evidence type="ECO:0000256" key="4">
    <source>
        <dbReference type="SAM" id="SignalP"/>
    </source>
</evidence>
<dbReference type="CDD" id="cd00041">
    <property type="entry name" value="CUB"/>
    <property type="match status" value="1"/>
</dbReference>
<dbReference type="InterPro" id="IPR035914">
    <property type="entry name" value="Sperma_CUB_dom_sf"/>
</dbReference>
<keyword evidence="3" id="KW-0812">Transmembrane</keyword>
<gene>
    <name evidence="7" type="ORF">PoB_003355400</name>
</gene>
<keyword evidence="3" id="KW-1133">Transmembrane helix</keyword>
<dbReference type="Pfam" id="PF00059">
    <property type="entry name" value="Lectin_C"/>
    <property type="match status" value="1"/>
</dbReference>
<feature type="transmembrane region" description="Helical" evidence="3">
    <location>
        <begin position="336"/>
        <end position="358"/>
    </location>
</feature>
<dbReference type="EMBL" id="BLXT01003831">
    <property type="protein sequence ID" value="GFO07049.1"/>
    <property type="molecule type" value="Genomic_DNA"/>
</dbReference>
<evidence type="ECO:0000256" key="2">
    <source>
        <dbReference type="PROSITE-ProRule" id="PRU00059"/>
    </source>
</evidence>
<dbReference type="InterPro" id="IPR016186">
    <property type="entry name" value="C-type_lectin-like/link_sf"/>
</dbReference>
<dbReference type="PANTHER" id="PTHR47218:SF2">
    <property type="entry name" value="C-TYPE LECTIN DOMAIN-CONTAINING PROTEIN"/>
    <property type="match status" value="1"/>
</dbReference>
<dbReference type="GO" id="GO:0001872">
    <property type="term" value="F:(1-&gt;3)-beta-D-glucan binding"/>
    <property type="evidence" value="ECO:0007669"/>
    <property type="project" value="InterPro"/>
</dbReference>
<dbReference type="CDD" id="cd00037">
    <property type="entry name" value="CLECT"/>
    <property type="match status" value="1"/>
</dbReference>
<dbReference type="Pfam" id="PF00431">
    <property type="entry name" value="CUB"/>
    <property type="match status" value="1"/>
</dbReference>
<comment type="caution">
    <text evidence="7">The sequence shown here is derived from an EMBL/GenBank/DDBJ whole genome shotgun (WGS) entry which is preliminary data.</text>
</comment>
<name>A0AAV4ALD5_9GAST</name>
<organism evidence="7 8">
    <name type="scientific">Plakobranchus ocellatus</name>
    <dbReference type="NCBI Taxonomy" id="259542"/>
    <lineage>
        <taxon>Eukaryota</taxon>
        <taxon>Metazoa</taxon>
        <taxon>Spiralia</taxon>
        <taxon>Lophotrochozoa</taxon>
        <taxon>Mollusca</taxon>
        <taxon>Gastropoda</taxon>
        <taxon>Heterobranchia</taxon>
        <taxon>Euthyneura</taxon>
        <taxon>Panpulmonata</taxon>
        <taxon>Sacoglossa</taxon>
        <taxon>Placobranchoidea</taxon>
        <taxon>Plakobranchidae</taxon>
        <taxon>Plakobranchus</taxon>
    </lineage>
</organism>
<dbReference type="PROSITE" id="PS01180">
    <property type="entry name" value="CUB"/>
    <property type="match status" value="1"/>
</dbReference>
<accession>A0AAV4ALD5</accession>
<keyword evidence="3" id="KW-0472">Membrane</keyword>
<keyword evidence="1" id="KW-1015">Disulfide bond</keyword>
<evidence type="ECO:0000256" key="3">
    <source>
        <dbReference type="SAM" id="Phobius"/>
    </source>
</evidence>
<dbReference type="PANTHER" id="PTHR47218">
    <property type="entry name" value="C-TYPE LECTIN DOMAIN FAMILY 7 MEMBER A"/>
    <property type="match status" value="1"/>
</dbReference>
<dbReference type="InterPro" id="IPR001304">
    <property type="entry name" value="C-type_lectin-like"/>
</dbReference>
<evidence type="ECO:0000313" key="7">
    <source>
        <dbReference type="EMBL" id="GFO07049.1"/>
    </source>
</evidence>
<comment type="caution">
    <text evidence="2">Lacks conserved residue(s) required for the propagation of feature annotation.</text>
</comment>
<feature type="domain" description="CUB" evidence="5">
    <location>
        <begin position="53"/>
        <end position="186"/>
    </location>
</feature>
<evidence type="ECO:0000256" key="1">
    <source>
        <dbReference type="ARBA" id="ARBA00023157"/>
    </source>
</evidence>
<reference evidence="7 8" key="1">
    <citation type="journal article" date="2021" name="Elife">
        <title>Chloroplast acquisition without the gene transfer in kleptoplastic sea slugs, Plakobranchus ocellatus.</title>
        <authorList>
            <person name="Maeda T."/>
            <person name="Takahashi S."/>
            <person name="Yoshida T."/>
            <person name="Shimamura S."/>
            <person name="Takaki Y."/>
            <person name="Nagai Y."/>
            <person name="Toyoda A."/>
            <person name="Suzuki Y."/>
            <person name="Arimoto A."/>
            <person name="Ishii H."/>
            <person name="Satoh N."/>
            <person name="Nishiyama T."/>
            <person name="Hasebe M."/>
            <person name="Maruyama T."/>
            <person name="Minagawa J."/>
            <person name="Obokata J."/>
            <person name="Shigenobu S."/>
        </authorList>
    </citation>
    <scope>NUCLEOTIDE SEQUENCE [LARGE SCALE GENOMIC DNA]</scope>
</reference>
<feature type="signal peptide" evidence="4">
    <location>
        <begin position="1"/>
        <end position="19"/>
    </location>
</feature>
<dbReference type="AlphaFoldDB" id="A0AAV4ALD5"/>
<evidence type="ECO:0000313" key="8">
    <source>
        <dbReference type="Proteomes" id="UP000735302"/>
    </source>
</evidence>
<dbReference type="SMART" id="SM00034">
    <property type="entry name" value="CLECT"/>
    <property type="match status" value="1"/>
</dbReference>
<dbReference type="PROSITE" id="PS50041">
    <property type="entry name" value="C_TYPE_LECTIN_2"/>
    <property type="match status" value="1"/>
</dbReference>
<dbReference type="GO" id="GO:0071226">
    <property type="term" value="P:cellular response to molecule of fungal origin"/>
    <property type="evidence" value="ECO:0007669"/>
    <property type="project" value="InterPro"/>
</dbReference>
<protein>
    <submittedName>
        <fullName evidence="7">Charged multivesicular body protein 1a-like</fullName>
    </submittedName>
</protein>
<dbReference type="Proteomes" id="UP000735302">
    <property type="component" value="Unassembled WGS sequence"/>
</dbReference>
<evidence type="ECO:0000259" key="6">
    <source>
        <dbReference type="PROSITE" id="PS50041"/>
    </source>
</evidence>
<sequence length="425" mass="48129">MNESIKLLLLWLLLAEVSYENLAKLQIDNGREKRSVNYNFKDPEPDRLVEYYCNRSGPVEIVEQAEGKIITRFKGKSFYDNNQECQWNLAAGPGRRLQILVEQWRLQYAPPQALCDGYDHIKVTDSDGFFASWCQVLPIFESPFYISSRGQNLTVIFQSDQSNPKNQRYPGGVLRFRSFDANSCPPNWMEYNDVCFTLKNVGQVWSDGQKTCNLEQANLASIESQQEFDFLQTSYSDFSGNVWLGLNDKAVFGLVKWIDNSSAIGAFKALSAVKTDPFRHCGRVNFKKGTVEMADCETKAAVLCRTEKGKLSKIYPIPLFKTDKGNEEDSKKGRGLLLGVLIPSIVLLLIIIVAILVYRRRDKFSCLSKNQQTSKRSDENINLDAVSTAQQPTAPMIFDDQPQAFSHQHVAPPTYEEALQSDPIP</sequence>
<dbReference type="InterPro" id="IPR042808">
    <property type="entry name" value="CLEC7A"/>
</dbReference>
<feature type="domain" description="C-type lectin" evidence="6">
    <location>
        <begin position="191"/>
        <end position="305"/>
    </location>
</feature>
<feature type="chain" id="PRO_5043640837" evidence="4">
    <location>
        <begin position="20"/>
        <end position="425"/>
    </location>
</feature>
<keyword evidence="4" id="KW-0732">Signal</keyword>
<dbReference type="InterPro" id="IPR016187">
    <property type="entry name" value="CTDL_fold"/>
</dbReference>
<dbReference type="SUPFAM" id="SSF56436">
    <property type="entry name" value="C-type lectin-like"/>
    <property type="match status" value="1"/>
</dbReference>
<proteinExistence type="predicted"/>
<evidence type="ECO:0000259" key="5">
    <source>
        <dbReference type="PROSITE" id="PS01180"/>
    </source>
</evidence>
<dbReference type="Gene3D" id="2.60.120.290">
    <property type="entry name" value="Spermadhesin, CUB domain"/>
    <property type="match status" value="1"/>
</dbReference>
<dbReference type="InterPro" id="IPR000859">
    <property type="entry name" value="CUB_dom"/>
</dbReference>
<keyword evidence="8" id="KW-1185">Reference proteome</keyword>